<reference evidence="11 12" key="1">
    <citation type="submission" date="2018-05" db="EMBL/GenBank/DDBJ databases">
        <title>Draft genome sequence of Scytalidium lignicola DSM 105466, a ubiquitous saprotrophic fungus.</title>
        <authorList>
            <person name="Buettner E."/>
            <person name="Gebauer A.M."/>
            <person name="Hofrichter M."/>
            <person name="Liers C."/>
            <person name="Kellner H."/>
        </authorList>
    </citation>
    <scope>NUCLEOTIDE SEQUENCE [LARGE SCALE GENOMIC DNA]</scope>
    <source>
        <strain evidence="11 12">DSM 105466</strain>
    </source>
</reference>
<evidence type="ECO:0000256" key="2">
    <source>
        <dbReference type="ARBA" id="ARBA00010642"/>
    </source>
</evidence>
<evidence type="ECO:0000256" key="6">
    <source>
        <dbReference type="ARBA" id="ARBA00023136"/>
    </source>
</evidence>
<dbReference type="GO" id="GO:0016020">
    <property type="term" value="C:membrane"/>
    <property type="evidence" value="ECO:0007669"/>
    <property type="project" value="UniProtKB-SubCell"/>
</dbReference>
<keyword evidence="5 8" id="KW-1133">Transmembrane helix</keyword>
<dbReference type="OrthoDB" id="2115177at2759"/>
<feature type="transmembrane region" description="Helical" evidence="8">
    <location>
        <begin position="355"/>
        <end position="380"/>
    </location>
</feature>
<feature type="signal peptide" evidence="9">
    <location>
        <begin position="1"/>
        <end position="22"/>
    </location>
</feature>
<proteinExistence type="inferred from homology"/>
<evidence type="ECO:0000256" key="5">
    <source>
        <dbReference type="ARBA" id="ARBA00022989"/>
    </source>
</evidence>
<evidence type="ECO:0000256" key="3">
    <source>
        <dbReference type="ARBA" id="ARBA00022692"/>
    </source>
</evidence>
<dbReference type="PANTHER" id="PTHR31145:SF5">
    <property type="entry name" value="DUF907 DOMAIN PROTEIN (AFU_ORTHOLOGUE AFUA_2G06100)"/>
    <property type="match status" value="1"/>
</dbReference>
<sequence length="741" mass="79020">MLRPTSALSLLLLGTLPARVLADQVLQTNGFSSCLEGSTITVQNVNVVYNNDNKTVLFNVAGTSTQVQNVTAQLNVTAYGSQVYQRSFNPCDAGTFVSQLCPVPQGFFSASGSQAIPPQFASQIPSIAFSVPDIAAQATIQLKALDTGADVACITSDVSNGKTVNLPVVSYVSAGIAGAALVASGVSTLSAAVAGGGAGGSTAGAGTLSPSFVEVFGWFQGMAINGMMSVNYPPVYRNFAKNFGFSTGIIPWTAMQESIDNFRASTGGNLTDDSFAFLQNSTLVYSDGSSQSTSSSAFRRSLASIADILARDVVTNVNTTAPDAQDSSPEAKVQTAVSGIQAYVEQLSVPAANTFMTVLLIFAIVIAAIVVGVLLLKLILEAWAMFGTLPKSLTGVRNHYWATMARTIVSLILVLYSVWVLYSIFQFTHGDSWAAQLLAAVSLALFTGVLVFFAYKIWSVARFLKKTEGDTSGLYQNKENWMKYSLFYDAYKKDYWWIFVPAIIYMGAKGAVLAAADGHGLAQTISQLVIECLMLLLLIWNRPYERKSGNVINIFIQVVRALSVICILVFVEELGISQTTKTVTGVVLIAVQSALSGALALLIVANAIISFCKMNPHRKRRKEAEKMNRDLDVLTPLDARDSLLMGPSKSSMSTSYYGAEKHGHGRNYSTGEFSIHEPANPYSGAASLNSFKPSQSPFPQRPGLKNGSTEDLVSAAAPLGNEPLTQPLLGQGQGGYRGVPY</sequence>
<dbReference type="PROSITE" id="PS51257">
    <property type="entry name" value="PROKAR_LIPOPROTEIN"/>
    <property type="match status" value="1"/>
</dbReference>
<dbReference type="GO" id="GO:0055085">
    <property type="term" value="P:transmembrane transport"/>
    <property type="evidence" value="ECO:0007669"/>
    <property type="project" value="TreeGrafter"/>
</dbReference>
<dbReference type="Pfam" id="PF06011">
    <property type="entry name" value="TRP"/>
    <property type="match status" value="1"/>
</dbReference>
<feature type="compositionally biased region" description="Gly residues" evidence="7">
    <location>
        <begin position="731"/>
        <end position="741"/>
    </location>
</feature>
<feature type="transmembrane region" description="Helical" evidence="8">
    <location>
        <begin position="583"/>
        <end position="612"/>
    </location>
</feature>
<feature type="transmembrane region" description="Helical" evidence="8">
    <location>
        <begin position="495"/>
        <end position="515"/>
    </location>
</feature>
<keyword evidence="12" id="KW-1185">Reference proteome</keyword>
<evidence type="ECO:0000256" key="7">
    <source>
        <dbReference type="SAM" id="MobiDB-lite"/>
    </source>
</evidence>
<feature type="transmembrane region" description="Helical" evidence="8">
    <location>
        <begin position="400"/>
        <end position="422"/>
    </location>
</feature>
<evidence type="ECO:0000256" key="9">
    <source>
        <dbReference type="SAM" id="SignalP"/>
    </source>
</evidence>
<dbReference type="GO" id="GO:0009272">
    <property type="term" value="P:fungal-type cell wall biogenesis"/>
    <property type="evidence" value="ECO:0007669"/>
    <property type="project" value="TreeGrafter"/>
</dbReference>
<comment type="caution">
    <text evidence="11">The sequence shown here is derived from an EMBL/GenBank/DDBJ whole genome shotgun (WGS) entry which is preliminary data.</text>
</comment>
<feature type="domain" description="ML-like" evidence="10">
    <location>
        <begin position="24"/>
        <end position="165"/>
    </location>
</feature>
<feature type="transmembrane region" description="Helical" evidence="8">
    <location>
        <begin position="552"/>
        <end position="571"/>
    </location>
</feature>
<keyword evidence="3 8" id="KW-0812">Transmembrane</keyword>
<feature type="non-terminal residue" evidence="11">
    <location>
        <position position="1"/>
    </location>
</feature>
<feature type="region of interest" description="Disordered" evidence="7">
    <location>
        <begin position="684"/>
        <end position="741"/>
    </location>
</feature>
<dbReference type="SMART" id="SM01320">
    <property type="entry name" value="TRP_N"/>
    <property type="match status" value="1"/>
</dbReference>
<dbReference type="PANTHER" id="PTHR31145">
    <property type="entry name" value="INTEGRAL MEMBRANE PROTEIN (AFU_ORTHOLOGUE AFUA_7G01610)"/>
    <property type="match status" value="1"/>
</dbReference>
<dbReference type="InterPro" id="IPR010308">
    <property type="entry name" value="TRP_C"/>
</dbReference>
<organism evidence="11 12">
    <name type="scientific">Scytalidium lignicola</name>
    <name type="common">Hyphomycete</name>
    <dbReference type="NCBI Taxonomy" id="5539"/>
    <lineage>
        <taxon>Eukaryota</taxon>
        <taxon>Fungi</taxon>
        <taxon>Dikarya</taxon>
        <taxon>Ascomycota</taxon>
        <taxon>Pezizomycotina</taxon>
        <taxon>Leotiomycetes</taxon>
        <taxon>Leotiomycetes incertae sedis</taxon>
        <taxon>Scytalidium</taxon>
    </lineage>
</organism>
<dbReference type="Proteomes" id="UP000258309">
    <property type="component" value="Unassembled WGS sequence"/>
</dbReference>
<accession>A0A3E2H8G3</accession>
<evidence type="ECO:0000313" key="12">
    <source>
        <dbReference type="Proteomes" id="UP000258309"/>
    </source>
</evidence>
<comment type="subcellular location">
    <subcellularLocation>
        <location evidence="1">Membrane</location>
        <topology evidence="1">Multi-pass membrane protein</topology>
    </subcellularLocation>
</comment>
<feature type="transmembrane region" description="Helical" evidence="8">
    <location>
        <begin position="434"/>
        <end position="455"/>
    </location>
</feature>
<protein>
    <recommendedName>
        <fullName evidence="10">ML-like domain-containing protein</fullName>
    </recommendedName>
</protein>
<evidence type="ECO:0000259" key="10">
    <source>
        <dbReference type="SMART" id="SM01320"/>
    </source>
</evidence>
<keyword evidence="6 8" id="KW-0472">Membrane</keyword>
<dbReference type="STRING" id="5539.A0A3E2H8G3"/>
<comment type="similarity">
    <text evidence="2">Belongs to the transient receptor potential (TRP) ion channel family.</text>
</comment>
<dbReference type="AlphaFoldDB" id="A0A3E2H8G3"/>
<dbReference type="InterPro" id="IPR040241">
    <property type="entry name" value="TRP_Flc/Pkd2-like"/>
</dbReference>
<evidence type="ECO:0000313" key="11">
    <source>
        <dbReference type="EMBL" id="RFU29668.1"/>
    </source>
</evidence>
<dbReference type="Pfam" id="PF14558">
    <property type="entry name" value="TRP_N"/>
    <property type="match status" value="1"/>
</dbReference>
<evidence type="ECO:0000256" key="4">
    <source>
        <dbReference type="ARBA" id="ARBA00022729"/>
    </source>
</evidence>
<dbReference type="OMA" id="KSYWWIF"/>
<feature type="compositionally biased region" description="Polar residues" evidence="7">
    <location>
        <begin position="686"/>
        <end position="698"/>
    </location>
</feature>
<keyword evidence="4 9" id="KW-0732">Signal</keyword>
<feature type="non-terminal residue" evidence="11">
    <location>
        <position position="741"/>
    </location>
</feature>
<feature type="transmembrane region" description="Helical" evidence="8">
    <location>
        <begin position="521"/>
        <end position="540"/>
    </location>
</feature>
<evidence type="ECO:0000256" key="1">
    <source>
        <dbReference type="ARBA" id="ARBA00004141"/>
    </source>
</evidence>
<feature type="chain" id="PRO_5017566703" description="ML-like domain-containing protein" evidence="9">
    <location>
        <begin position="23"/>
        <end position="741"/>
    </location>
</feature>
<name>A0A3E2H8G3_SCYLI</name>
<dbReference type="EMBL" id="NCSJ02000121">
    <property type="protein sequence ID" value="RFU29668.1"/>
    <property type="molecule type" value="Genomic_DNA"/>
</dbReference>
<dbReference type="InterPro" id="IPR032800">
    <property type="entry name" value="TRP_N"/>
</dbReference>
<gene>
    <name evidence="11" type="ORF">B7463_g6655</name>
</gene>
<evidence type="ECO:0000256" key="8">
    <source>
        <dbReference type="SAM" id="Phobius"/>
    </source>
</evidence>